<keyword evidence="2" id="KW-0614">Plasmid</keyword>
<evidence type="ECO:0000313" key="3">
    <source>
        <dbReference type="Proteomes" id="UP000053354"/>
    </source>
</evidence>
<geneLocation type="plasmid" evidence="2 3">
    <name>pPS15-2</name>
</geneLocation>
<reference evidence="2" key="1">
    <citation type="submission" date="2016-10" db="EMBL/GenBank/DDBJ databases">
        <authorList>
            <person name="See-Too W.S."/>
        </authorList>
    </citation>
    <scope>NUCLEOTIDE SEQUENCE</scope>
    <source>
        <strain evidence="2">L10.15</strain>
        <plasmid evidence="2">pPS15-2</plasmid>
    </source>
</reference>
<dbReference type="KEGG" id="pll:I858_016780"/>
<keyword evidence="1" id="KW-0472">Membrane</keyword>
<dbReference type="EMBL" id="CP016542">
    <property type="protein sequence ID" value="ANU28631.1"/>
    <property type="molecule type" value="Genomic_DNA"/>
</dbReference>
<keyword evidence="1" id="KW-0812">Transmembrane</keyword>
<gene>
    <name evidence="2" type="ORF">I858_016780</name>
</gene>
<feature type="transmembrane region" description="Helical" evidence="1">
    <location>
        <begin position="32"/>
        <end position="50"/>
    </location>
</feature>
<evidence type="ECO:0000256" key="1">
    <source>
        <dbReference type="SAM" id="Phobius"/>
    </source>
</evidence>
<organism evidence="2 3">
    <name type="scientific">Planococcus versutus</name>
    <dbReference type="NCBI Taxonomy" id="1302659"/>
    <lineage>
        <taxon>Bacteria</taxon>
        <taxon>Bacillati</taxon>
        <taxon>Bacillota</taxon>
        <taxon>Bacilli</taxon>
        <taxon>Bacillales</taxon>
        <taxon>Caryophanaceae</taxon>
        <taxon>Planococcus</taxon>
    </lineage>
</organism>
<dbReference type="RefSeq" id="WP_049695019.1">
    <property type="nucleotide sequence ID" value="NZ_CP016542.2"/>
</dbReference>
<evidence type="ECO:0008006" key="4">
    <source>
        <dbReference type="Google" id="ProtNLM"/>
    </source>
</evidence>
<sequence length="74" mass="8570">MLRKVSISIAIITLILVVLKLINPSFEPFENFIFAWLSLMFFFMGLEYVVEKRKIIGSIFIVGSLFIIFSFFVA</sequence>
<dbReference type="AlphaFoldDB" id="A0A1B1S630"/>
<name>A0A1B1S630_9BACL</name>
<dbReference type="Proteomes" id="UP000053354">
    <property type="component" value="Plasmid pPS15-2"/>
</dbReference>
<feature type="transmembrane region" description="Helical" evidence="1">
    <location>
        <begin position="7"/>
        <end position="26"/>
    </location>
</feature>
<dbReference type="OrthoDB" id="2429073at2"/>
<protein>
    <recommendedName>
        <fullName evidence="4">DUF3953 domain-containing protein</fullName>
    </recommendedName>
</protein>
<keyword evidence="3" id="KW-1185">Reference proteome</keyword>
<accession>A0A1B1S630</accession>
<keyword evidence="1" id="KW-1133">Transmembrane helix</keyword>
<feature type="transmembrane region" description="Helical" evidence="1">
    <location>
        <begin position="55"/>
        <end position="73"/>
    </location>
</feature>
<proteinExistence type="predicted"/>
<evidence type="ECO:0000313" key="2">
    <source>
        <dbReference type="EMBL" id="ANU28631.1"/>
    </source>
</evidence>